<dbReference type="InterPro" id="IPR008269">
    <property type="entry name" value="Lon_proteolytic"/>
</dbReference>
<feature type="compositionally biased region" description="Polar residues" evidence="1">
    <location>
        <begin position="141"/>
        <end position="154"/>
    </location>
</feature>
<dbReference type="Pfam" id="PF05362">
    <property type="entry name" value="Lon_C"/>
    <property type="match status" value="1"/>
</dbReference>
<organism evidence="3 4">
    <name type="scientific">Parascaris equorum</name>
    <name type="common">Equine roundworm</name>
    <dbReference type="NCBI Taxonomy" id="6256"/>
    <lineage>
        <taxon>Eukaryota</taxon>
        <taxon>Metazoa</taxon>
        <taxon>Ecdysozoa</taxon>
        <taxon>Nematoda</taxon>
        <taxon>Chromadorea</taxon>
        <taxon>Rhabditida</taxon>
        <taxon>Spirurina</taxon>
        <taxon>Ascaridomorpha</taxon>
        <taxon>Ascaridoidea</taxon>
        <taxon>Ascarididae</taxon>
        <taxon>Parascaris</taxon>
    </lineage>
</organism>
<dbReference type="GO" id="GO:0004176">
    <property type="term" value="F:ATP-dependent peptidase activity"/>
    <property type="evidence" value="ECO:0007669"/>
    <property type="project" value="InterPro"/>
</dbReference>
<dbReference type="Proteomes" id="UP000887564">
    <property type="component" value="Unplaced"/>
</dbReference>
<dbReference type="GO" id="GO:0006508">
    <property type="term" value="P:proteolysis"/>
    <property type="evidence" value="ECO:0007669"/>
    <property type="project" value="InterPro"/>
</dbReference>
<accession>A0A914S636</accession>
<evidence type="ECO:0000313" key="3">
    <source>
        <dbReference type="Proteomes" id="UP000887564"/>
    </source>
</evidence>
<name>A0A914S636_PAREQ</name>
<evidence type="ECO:0000256" key="1">
    <source>
        <dbReference type="SAM" id="MobiDB-lite"/>
    </source>
</evidence>
<feature type="domain" description="Lon proteolytic" evidence="2">
    <location>
        <begin position="1"/>
        <end position="56"/>
    </location>
</feature>
<proteinExistence type="predicted"/>
<dbReference type="WBParaSite" id="PEQ_0001411401-mRNA-1">
    <property type="protein sequence ID" value="PEQ_0001411401-mRNA-1"/>
    <property type="gene ID" value="PEQ_0001411401"/>
</dbReference>
<keyword evidence="3" id="KW-1185">Reference proteome</keyword>
<reference evidence="4" key="1">
    <citation type="submission" date="2022-11" db="UniProtKB">
        <authorList>
            <consortium name="WormBaseParasite"/>
        </authorList>
    </citation>
    <scope>IDENTIFICATION</scope>
</reference>
<protein>
    <submittedName>
        <fullName evidence="4">Lon proteolytic domain-containing protein</fullName>
    </submittedName>
</protein>
<evidence type="ECO:0000259" key="2">
    <source>
        <dbReference type="Pfam" id="PF05362"/>
    </source>
</evidence>
<dbReference type="GO" id="GO:0004252">
    <property type="term" value="F:serine-type endopeptidase activity"/>
    <property type="evidence" value="ECO:0007669"/>
    <property type="project" value="InterPro"/>
</dbReference>
<sequence length="260" mass="28595">MDGEGHLTLTAQLGDIMRRKYHLPCASGSFYLNNTDIHVHFPAGAVTKDRPPAGVITCWQHTEQDRSESSFLRGMKKTLKKSQVTYDSIEVLSQQTAWMKLLMLSLLKVSWVTGKENLLFVSFVSDTFQRPPWDLPGLSSVGRSGSEITESGSPSKVGDSPAKGKQACHKESHTSLGDGREGVWQGVAQKIVQVAMIQQQENPPTYVSPFSPTSHYALSLCGGLGSAFSTVSVWMLTTLHSPSPQNLRESLVLQRSFEEE</sequence>
<feature type="compositionally biased region" description="Basic and acidic residues" evidence="1">
    <location>
        <begin position="168"/>
        <end position="180"/>
    </location>
</feature>
<evidence type="ECO:0000313" key="4">
    <source>
        <dbReference type="WBParaSite" id="PEQ_0001411401-mRNA-1"/>
    </source>
</evidence>
<feature type="region of interest" description="Disordered" evidence="1">
    <location>
        <begin position="135"/>
        <end position="180"/>
    </location>
</feature>
<dbReference type="AlphaFoldDB" id="A0A914S636"/>